<dbReference type="EMBL" id="MU275841">
    <property type="protein sequence ID" value="KAI0053124.1"/>
    <property type="molecule type" value="Genomic_DNA"/>
</dbReference>
<name>A0ACB8S927_9AGAM</name>
<gene>
    <name evidence="1" type="ORF">FA95DRAFT_1552611</name>
</gene>
<reference evidence="1" key="1">
    <citation type="submission" date="2021-02" db="EMBL/GenBank/DDBJ databases">
        <authorList>
            <consortium name="DOE Joint Genome Institute"/>
            <person name="Ahrendt S."/>
            <person name="Looney B.P."/>
            <person name="Miyauchi S."/>
            <person name="Morin E."/>
            <person name="Drula E."/>
            <person name="Courty P.E."/>
            <person name="Chicoki N."/>
            <person name="Fauchery L."/>
            <person name="Kohler A."/>
            <person name="Kuo A."/>
            <person name="Labutti K."/>
            <person name="Pangilinan J."/>
            <person name="Lipzen A."/>
            <person name="Riley R."/>
            <person name="Andreopoulos W."/>
            <person name="He G."/>
            <person name="Johnson J."/>
            <person name="Barry K.W."/>
            <person name="Grigoriev I.V."/>
            <person name="Nagy L."/>
            <person name="Hibbett D."/>
            <person name="Henrissat B."/>
            <person name="Matheny P.B."/>
            <person name="Labbe J."/>
            <person name="Martin F."/>
        </authorList>
    </citation>
    <scope>NUCLEOTIDE SEQUENCE</scope>
    <source>
        <strain evidence="1">FP105234-sp</strain>
    </source>
</reference>
<organism evidence="1 2">
    <name type="scientific">Auriscalpium vulgare</name>
    <dbReference type="NCBI Taxonomy" id="40419"/>
    <lineage>
        <taxon>Eukaryota</taxon>
        <taxon>Fungi</taxon>
        <taxon>Dikarya</taxon>
        <taxon>Basidiomycota</taxon>
        <taxon>Agaricomycotina</taxon>
        <taxon>Agaricomycetes</taxon>
        <taxon>Russulales</taxon>
        <taxon>Auriscalpiaceae</taxon>
        <taxon>Auriscalpium</taxon>
    </lineage>
</organism>
<reference evidence="1" key="2">
    <citation type="journal article" date="2022" name="New Phytol.">
        <title>Evolutionary transition to the ectomycorrhizal habit in the genomes of a hyperdiverse lineage of mushroom-forming fungi.</title>
        <authorList>
            <person name="Looney B."/>
            <person name="Miyauchi S."/>
            <person name="Morin E."/>
            <person name="Drula E."/>
            <person name="Courty P.E."/>
            <person name="Kohler A."/>
            <person name="Kuo A."/>
            <person name="LaButti K."/>
            <person name="Pangilinan J."/>
            <person name="Lipzen A."/>
            <person name="Riley R."/>
            <person name="Andreopoulos W."/>
            <person name="He G."/>
            <person name="Johnson J."/>
            <person name="Nolan M."/>
            <person name="Tritt A."/>
            <person name="Barry K.W."/>
            <person name="Grigoriev I.V."/>
            <person name="Nagy L.G."/>
            <person name="Hibbett D."/>
            <person name="Henrissat B."/>
            <person name="Matheny P.B."/>
            <person name="Labbe J."/>
            <person name="Martin F.M."/>
        </authorList>
    </citation>
    <scope>NUCLEOTIDE SEQUENCE</scope>
    <source>
        <strain evidence="1">FP105234-sp</strain>
    </source>
</reference>
<keyword evidence="2" id="KW-1185">Reference proteome</keyword>
<comment type="caution">
    <text evidence="1">The sequence shown here is derived from an EMBL/GenBank/DDBJ whole genome shotgun (WGS) entry which is preliminary data.</text>
</comment>
<protein>
    <submittedName>
        <fullName evidence="1">Uncharacterized protein</fullName>
    </submittedName>
</protein>
<evidence type="ECO:0000313" key="1">
    <source>
        <dbReference type="EMBL" id="KAI0053124.1"/>
    </source>
</evidence>
<accession>A0ACB8S927</accession>
<dbReference type="Proteomes" id="UP000814033">
    <property type="component" value="Unassembled WGS sequence"/>
</dbReference>
<proteinExistence type="predicted"/>
<evidence type="ECO:0000313" key="2">
    <source>
        <dbReference type="Proteomes" id="UP000814033"/>
    </source>
</evidence>
<sequence>MVASRSQTISVTERPQAENGIRFPWKWEQGKIVFTGPAKAARKRELLPVGRKGGRRVHVAASSSSSSDEDERETGIRPAPLYPSNDLLDALKYHYLHFFILKRSHRLPYLSRNLRIGFKAYCSRNGITVAPETRSGDPVRLLIRLVEPASSDSEDPDDGNVSRYQAKLMRWKCPLCDTHGLPGFNNKDMLDAHLSWDHSEVSFKWECNENFVDCQLTLSVPDVSDEKTSVGSPSRSPSPEEALATATVEEGIDPSQVSDTRLPHETAEAPMSSSTVKVEWDEPSGSSTIPTLSSQSSSTAPTMSRFATPIRIERETPHPTADPLPSFDIPAPPMGPTAQYPYLPADAYSCRPGGPRLFDLLPPLSRDLYGVMVWAVIDKEEELFELDDVRDEDKVIQALWNRWILLGRYVPGGLLQKGLRDMFPDQETVHQELFQGDHGLCGTEL</sequence>